<name>A0A9D4MQ74_DREPO</name>
<organism evidence="2 3">
    <name type="scientific">Dreissena polymorpha</name>
    <name type="common">Zebra mussel</name>
    <name type="synonym">Mytilus polymorpha</name>
    <dbReference type="NCBI Taxonomy" id="45954"/>
    <lineage>
        <taxon>Eukaryota</taxon>
        <taxon>Metazoa</taxon>
        <taxon>Spiralia</taxon>
        <taxon>Lophotrochozoa</taxon>
        <taxon>Mollusca</taxon>
        <taxon>Bivalvia</taxon>
        <taxon>Autobranchia</taxon>
        <taxon>Heteroconchia</taxon>
        <taxon>Euheterodonta</taxon>
        <taxon>Imparidentia</taxon>
        <taxon>Neoheterodontei</taxon>
        <taxon>Myida</taxon>
        <taxon>Dreissenoidea</taxon>
        <taxon>Dreissenidae</taxon>
        <taxon>Dreissena</taxon>
    </lineage>
</organism>
<reference evidence="2" key="1">
    <citation type="journal article" date="2019" name="bioRxiv">
        <title>The Genome of the Zebra Mussel, Dreissena polymorpha: A Resource for Invasive Species Research.</title>
        <authorList>
            <person name="McCartney M.A."/>
            <person name="Auch B."/>
            <person name="Kono T."/>
            <person name="Mallez S."/>
            <person name="Zhang Y."/>
            <person name="Obille A."/>
            <person name="Becker A."/>
            <person name="Abrahante J.E."/>
            <person name="Garbe J."/>
            <person name="Badalamenti J.P."/>
            <person name="Herman A."/>
            <person name="Mangelson H."/>
            <person name="Liachko I."/>
            <person name="Sullivan S."/>
            <person name="Sone E.D."/>
            <person name="Koren S."/>
            <person name="Silverstein K.A.T."/>
            <person name="Beckman K.B."/>
            <person name="Gohl D.M."/>
        </authorList>
    </citation>
    <scope>NUCLEOTIDE SEQUENCE</scope>
    <source>
        <strain evidence="2">Duluth1</strain>
        <tissue evidence="2">Whole animal</tissue>
    </source>
</reference>
<evidence type="ECO:0000313" key="3">
    <source>
        <dbReference type="Proteomes" id="UP000828390"/>
    </source>
</evidence>
<dbReference type="AlphaFoldDB" id="A0A9D4MQ74"/>
<evidence type="ECO:0000313" key="2">
    <source>
        <dbReference type="EMBL" id="KAH3879312.1"/>
    </source>
</evidence>
<keyword evidence="3" id="KW-1185">Reference proteome</keyword>
<gene>
    <name evidence="2" type="ORF">DPMN_003214</name>
</gene>
<evidence type="ECO:0000256" key="1">
    <source>
        <dbReference type="SAM" id="MobiDB-lite"/>
    </source>
</evidence>
<dbReference type="Proteomes" id="UP000828390">
    <property type="component" value="Unassembled WGS sequence"/>
</dbReference>
<protein>
    <submittedName>
        <fullName evidence="2">Uncharacterized protein</fullName>
    </submittedName>
</protein>
<sequence length="130" mass="14725">MDSNQPSVPVANSLARQANRAREKIRPKPPTDLNFAIDMDFLKCPEFPVADVYCGTATHKQLVLLSSCKRWFLDATFSVLGDPFASGQLEATANGVHPNVQEAHRGLRESFHRSERCPCIRERRELLYRL</sequence>
<dbReference type="EMBL" id="JAIWYP010000001">
    <property type="protein sequence ID" value="KAH3879312.1"/>
    <property type="molecule type" value="Genomic_DNA"/>
</dbReference>
<feature type="region of interest" description="Disordered" evidence="1">
    <location>
        <begin position="1"/>
        <end position="30"/>
    </location>
</feature>
<accession>A0A9D4MQ74</accession>
<comment type="caution">
    <text evidence="2">The sequence shown here is derived from an EMBL/GenBank/DDBJ whole genome shotgun (WGS) entry which is preliminary data.</text>
</comment>
<proteinExistence type="predicted"/>
<reference evidence="2" key="2">
    <citation type="submission" date="2020-11" db="EMBL/GenBank/DDBJ databases">
        <authorList>
            <person name="McCartney M.A."/>
            <person name="Auch B."/>
            <person name="Kono T."/>
            <person name="Mallez S."/>
            <person name="Becker A."/>
            <person name="Gohl D.M."/>
            <person name="Silverstein K.A.T."/>
            <person name="Koren S."/>
            <person name="Bechman K.B."/>
            <person name="Herman A."/>
            <person name="Abrahante J.E."/>
            <person name="Garbe J."/>
        </authorList>
    </citation>
    <scope>NUCLEOTIDE SEQUENCE</scope>
    <source>
        <strain evidence="2">Duluth1</strain>
        <tissue evidence="2">Whole animal</tissue>
    </source>
</reference>